<dbReference type="PANTHER" id="PTHR48079">
    <property type="entry name" value="PROTEIN YEEZ"/>
    <property type="match status" value="1"/>
</dbReference>
<reference evidence="3" key="2">
    <citation type="journal article" date="2018" name="Environ. Microbiol.">
        <title>Bloom of a denitrifying methanotroph, 'Candidatus Methylomirabilis limnetica', in a deep stratified lake.</title>
        <authorList>
            <person name="Graf J.S."/>
            <person name="Mayr M.J."/>
            <person name="Marchant H.K."/>
            <person name="Tienken D."/>
            <person name="Hach P.F."/>
            <person name="Brand A."/>
            <person name="Schubert C.J."/>
            <person name="Kuypers M.M."/>
            <person name="Milucka J."/>
        </authorList>
    </citation>
    <scope>NUCLEOTIDE SEQUENCE [LARGE SCALE GENOMIC DNA]</scope>
    <source>
        <strain evidence="3">Zug</strain>
    </source>
</reference>
<keyword evidence="3" id="KW-1185">Reference proteome</keyword>
<name>A0A2T4TZ36_9BACT</name>
<dbReference type="Gene3D" id="3.40.50.720">
    <property type="entry name" value="NAD(P)-binding Rossmann-like Domain"/>
    <property type="match status" value="1"/>
</dbReference>
<dbReference type="InterPro" id="IPR001509">
    <property type="entry name" value="Epimerase_deHydtase"/>
</dbReference>
<evidence type="ECO:0000313" key="3">
    <source>
        <dbReference type="Proteomes" id="UP000241436"/>
    </source>
</evidence>
<dbReference type="Proteomes" id="UP000241436">
    <property type="component" value="Unassembled WGS sequence"/>
</dbReference>
<organism evidence="2 3">
    <name type="scientific">Candidatus Methylomirabilis limnetica</name>
    <dbReference type="NCBI Taxonomy" id="2033718"/>
    <lineage>
        <taxon>Bacteria</taxon>
        <taxon>Candidatus Methylomirabilota</taxon>
        <taxon>Candidatus Methylomirabilia</taxon>
        <taxon>Candidatus Methylomirabilales</taxon>
        <taxon>Candidatus Methylomirabilaceae</taxon>
        <taxon>Candidatus Methylomirabilis</taxon>
    </lineage>
</organism>
<dbReference type="Pfam" id="PF01370">
    <property type="entry name" value="Epimerase"/>
    <property type="match status" value="1"/>
</dbReference>
<dbReference type="PANTHER" id="PTHR48079:SF6">
    <property type="entry name" value="NAD(P)-BINDING DOMAIN-CONTAINING PROTEIN-RELATED"/>
    <property type="match status" value="1"/>
</dbReference>
<dbReference type="InterPro" id="IPR051783">
    <property type="entry name" value="NAD(P)-dependent_oxidoreduct"/>
</dbReference>
<evidence type="ECO:0000313" key="2">
    <source>
        <dbReference type="EMBL" id="PTL36380.1"/>
    </source>
</evidence>
<comment type="caution">
    <text evidence="2">The sequence shown here is derived from an EMBL/GenBank/DDBJ whole genome shotgun (WGS) entry which is preliminary data.</text>
</comment>
<dbReference type="GO" id="GO:0005737">
    <property type="term" value="C:cytoplasm"/>
    <property type="evidence" value="ECO:0007669"/>
    <property type="project" value="TreeGrafter"/>
</dbReference>
<dbReference type="GO" id="GO:0004029">
    <property type="term" value="F:aldehyde dehydrogenase (NAD+) activity"/>
    <property type="evidence" value="ECO:0007669"/>
    <property type="project" value="TreeGrafter"/>
</dbReference>
<dbReference type="AlphaFoldDB" id="A0A2T4TZ36"/>
<feature type="domain" description="NAD-dependent epimerase/dehydratase" evidence="1">
    <location>
        <begin position="4"/>
        <end position="168"/>
    </location>
</feature>
<proteinExistence type="predicted"/>
<protein>
    <submittedName>
        <fullName evidence="2">NAD(P)-dependent oxidoreductase</fullName>
    </submittedName>
</protein>
<dbReference type="SUPFAM" id="SSF51735">
    <property type="entry name" value="NAD(P)-binding Rossmann-fold domains"/>
    <property type="match status" value="1"/>
</dbReference>
<accession>A0A2T4TZ36</accession>
<dbReference type="OrthoDB" id="9808276at2"/>
<gene>
    <name evidence="2" type="ORF">CLG94_04945</name>
</gene>
<dbReference type="InterPro" id="IPR036291">
    <property type="entry name" value="NAD(P)-bd_dom_sf"/>
</dbReference>
<dbReference type="RefSeq" id="WP_107561753.1">
    <property type="nucleotide sequence ID" value="NZ_NVQC01000016.1"/>
</dbReference>
<dbReference type="EMBL" id="NVQC01000016">
    <property type="protein sequence ID" value="PTL36380.1"/>
    <property type="molecule type" value="Genomic_DNA"/>
</dbReference>
<evidence type="ECO:0000259" key="1">
    <source>
        <dbReference type="Pfam" id="PF01370"/>
    </source>
</evidence>
<sequence>MANILIAGCGYIGTALGSLLAAEGHTVWGLRRRPAILPPDIRQCAADLTSPGTLCALPPALDYIFYTAAPDTHDDVAYRAVYVEGLNNLLDALIRQRQHPRRLFLTSSTGVYAQTSGEWVDETAPAEPTEFAGILLREGERLLLDGPFPATVLRLGGLYGPDRAGLIEKVRRGEVVGGGESPVYFNRIHRDDAAGALRHLMMLQQPDSLYLGVDDEPTELIVVLRWLAGALGVPPPWQAESSPLRMPRHGSNKRCRNVRLTASGYAFRYPTFREGYAALLTEQAGAC</sequence>
<dbReference type="CDD" id="cd05266">
    <property type="entry name" value="SDR_a4"/>
    <property type="match status" value="1"/>
</dbReference>
<reference evidence="2 3" key="1">
    <citation type="submission" date="2017-09" db="EMBL/GenBank/DDBJ databases">
        <title>Bloom of a denitrifying methanotroph, Candidatus Methylomirabilis limnetica, in a deep stratified lake.</title>
        <authorList>
            <person name="Graf J.S."/>
            <person name="Marchant H.K."/>
            <person name="Tienken D."/>
            <person name="Hach P.F."/>
            <person name="Brand A."/>
            <person name="Schubert C.J."/>
            <person name="Kuypers M.M."/>
            <person name="Milucka J."/>
        </authorList>
    </citation>
    <scope>NUCLEOTIDE SEQUENCE [LARGE SCALE GENOMIC DNA]</scope>
    <source>
        <strain evidence="2 3">Zug</strain>
    </source>
</reference>